<dbReference type="Pfam" id="PF06259">
    <property type="entry name" value="Abhydrolase_8"/>
    <property type="match status" value="1"/>
</dbReference>
<keyword evidence="2" id="KW-0378">Hydrolase</keyword>
<gene>
    <name evidence="2" type="ORF">SAMN05661030_2011</name>
</gene>
<reference evidence="3" key="1">
    <citation type="submission" date="2016-10" db="EMBL/GenBank/DDBJ databases">
        <authorList>
            <person name="Varghese N."/>
            <person name="Submissions S."/>
        </authorList>
    </citation>
    <scope>NUCLEOTIDE SEQUENCE [LARGE SCALE GENOMIC DNA]</scope>
    <source>
        <strain evidence="3">DSM 45962</strain>
    </source>
</reference>
<dbReference type="InterPro" id="IPR029058">
    <property type="entry name" value="AB_hydrolase_fold"/>
</dbReference>
<evidence type="ECO:0000313" key="3">
    <source>
        <dbReference type="Proteomes" id="UP000199022"/>
    </source>
</evidence>
<dbReference type="RefSeq" id="WP_091557378.1">
    <property type="nucleotide sequence ID" value="NZ_BNAC01000004.1"/>
</dbReference>
<dbReference type="Gene3D" id="3.40.50.1820">
    <property type="entry name" value="alpha/beta hydrolase"/>
    <property type="match status" value="1"/>
</dbReference>
<keyword evidence="3" id="KW-1185">Reference proteome</keyword>
<dbReference type="GO" id="GO:0016787">
    <property type="term" value="F:hydrolase activity"/>
    <property type="evidence" value="ECO:0007669"/>
    <property type="project" value="UniProtKB-KW"/>
</dbReference>
<proteinExistence type="predicted"/>
<evidence type="ECO:0000313" key="2">
    <source>
        <dbReference type="EMBL" id="SFC93746.1"/>
    </source>
</evidence>
<organism evidence="2 3">
    <name type="scientific">Klenkia taihuensis</name>
    <dbReference type="NCBI Taxonomy" id="1225127"/>
    <lineage>
        <taxon>Bacteria</taxon>
        <taxon>Bacillati</taxon>
        <taxon>Actinomycetota</taxon>
        <taxon>Actinomycetes</taxon>
        <taxon>Geodermatophilales</taxon>
        <taxon>Geodermatophilaceae</taxon>
        <taxon>Klenkia</taxon>
    </lineage>
</organism>
<feature type="domain" description="DUF1023" evidence="1">
    <location>
        <begin position="284"/>
        <end position="453"/>
    </location>
</feature>
<dbReference type="InterPro" id="IPR010427">
    <property type="entry name" value="DUF1023"/>
</dbReference>
<name>A0A1I1N8P5_9ACTN</name>
<dbReference type="STRING" id="1225127.SAMN05661030_2011"/>
<dbReference type="SUPFAM" id="SSF53474">
    <property type="entry name" value="alpha/beta-Hydrolases"/>
    <property type="match status" value="1"/>
</dbReference>
<dbReference type="EMBL" id="FOMD01000002">
    <property type="protein sequence ID" value="SFC93746.1"/>
    <property type="molecule type" value="Genomic_DNA"/>
</dbReference>
<dbReference type="Proteomes" id="UP000199022">
    <property type="component" value="Unassembled WGS sequence"/>
</dbReference>
<dbReference type="AlphaFoldDB" id="A0A1I1N8P5"/>
<evidence type="ECO:0000259" key="1">
    <source>
        <dbReference type="Pfam" id="PF06259"/>
    </source>
</evidence>
<accession>A0A1I1N8P5</accession>
<protein>
    <submittedName>
        <fullName evidence="2">Alpha/beta hydrolase</fullName>
    </submittedName>
</protein>
<sequence>MTGPTRSLAAVEGWDLPGLQASAAALADAPARLRAWQARLDAVRGRLREAQLWSGPAADAAATALVEVAAVGTEVGLALGAGAEELSVVVSRAGAAQDEAAQARAWAAAGPVPLDDAGRVPPVAAPVMAEEHRAEVAAREHAATRAEQHARAAFAAADSAVVAAAGAHAALAGLDRVGGPAGFASLAAATSATAASPVVPVAASATAAAAWWDGLTPAARSAALAADPAGVGGLDGLPAAARDEANRALLADALAHPERAGYAVAVTTAAQLAGRYGLQLLLFDPAEDLVAVSVGDLDTAGAVGVLVPGMNTTPAGDLPGLVASATSIGSLAQDAAPGAAVAVLVWLGYRTPGFGSFFSSLNARSSGPELDRTLDGLTAARAAGAAAGGPPAPRTTVVAHSYGTLVTGSAARAGGRLAADAVVLLGSPGTGSHDAAGLEAPEVYGAWTPADPLSWSDYFGGSPFDAGFGDTRLPTDPGQGHTEYLDPDHPTLQAVAEVVVGARGGG</sequence>